<evidence type="ECO:0000259" key="1">
    <source>
        <dbReference type="SMART" id="SM00635"/>
    </source>
</evidence>
<dbReference type="EMBL" id="CP119317">
    <property type="protein sequence ID" value="WEK55568.1"/>
    <property type="molecule type" value="Genomic_DNA"/>
</dbReference>
<dbReference type="SUPFAM" id="SSF49373">
    <property type="entry name" value="Invasin/intimin cell-adhesion fragments"/>
    <property type="match status" value="3"/>
</dbReference>
<name>A0AA95JBL9_9BACL</name>
<organism evidence="2 3">
    <name type="scientific">Candidatus Cohnella colombiensis</name>
    <dbReference type="NCBI Taxonomy" id="3121368"/>
    <lineage>
        <taxon>Bacteria</taxon>
        <taxon>Bacillati</taxon>
        <taxon>Bacillota</taxon>
        <taxon>Bacilli</taxon>
        <taxon>Bacillales</taxon>
        <taxon>Paenibacillaceae</taxon>
        <taxon>Cohnella</taxon>
    </lineage>
</organism>
<evidence type="ECO:0000313" key="3">
    <source>
        <dbReference type="Proteomes" id="UP001178662"/>
    </source>
</evidence>
<dbReference type="InterPro" id="IPR008964">
    <property type="entry name" value="Invasin/intimin_cell_adhesion"/>
</dbReference>
<feature type="domain" description="BIG2" evidence="1">
    <location>
        <begin position="591"/>
        <end position="671"/>
    </location>
</feature>
<proteinExistence type="predicted"/>
<dbReference type="SMART" id="SM00635">
    <property type="entry name" value="BID_2"/>
    <property type="match status" value="6"/>
</dbReference>
<evidence type="ECO:0000313" key="2">
    <source>
        <dbReference type="EMBL" id="WEK55568.1"/>
    </source>
</evidence>
<keyword evidence="3" id="KW-1185">Reference proteome</keyword>
<protein>
    <recommendedName>
        <fullName evidence="1">BIG2 domain-containing protein</fullName>
    </recommendedName>
</protein>
<sequence length="757" mass="79459">MTFMKLANNTYRHPFGAPKSKTAIFRLFTAFLILTLLIGPLPRAFAADDTVLGLELDTVSQPIALTVDDGSYTLKAWATISGTSSKKEVSDLATWTSSSSLIKVSKGVITATGTVSSATITAKYQGFVATVSVTADYLYKELKLKQITSGGSTEAPSALDIQLGNELKLSAIAVDYDASEDTVTNVATWSSSNTSVATVSAGVVTIVSAGKATIIAKHKGLTDTITLTVTSPYTSISINSTLITNKSVEIYIGEGTANLTATAVVTADGSILDVTSAATWSSSNSNVVKVTGGVLTAVGLGSAIVTVSRYGVSSSISVYIRSEYEVLKLLPEKALALTLYGAPIELTATVSKGTLTPENITAVAEWKVADEHVASIEKRTDNKFYVVPKATGTTTVSATYKGLTKTQSITVFPTIASIDIADDSKDVFIEESGTLPAVSGVTVAGATQDVSKLTEWTSSDESIVKIEDGKWKALKLGTVTLTAKVTNEPNLPSAVKTDTITIVVHNKVLALDTESKTLSVVIGKDVSLPSVTLIYENGEEEDISDKISWKTSSANLLLKAPKMRGLIASTVTLTGTYLGKTITVKVTIEEEFVSFDIQPSSIQLTLKKSKSIKVVATTKSGAKVNITNRLNWTASAQDVVTVKGANVTSIAEGSGKLTSTIQSKTITVPYTVTAKLTKLTASDKTLKLTTGATDTVDLTATFENGTTVDVTSEAEWTTSNKKVATVSNGKIVVVGKGTAIIKAKFGEKTVSINVNSK</sequence>
<dbReference type="Proteomes" id="UP001178662">
    <property type="component" value="Chromosome"/>
</dbReference>
<dbReference type="AlphaFoldDB" id="A0AA95JBL9"/>
<feature type="domain" description="BIG2" evidence="1">
    <location>
        <begin position="329"/>
        <end position="410"/>
    </location>
</feature>
<accession>A0AA95JBL9</accession>
<dbReference type="Gene3D" id="2.60.40.1080">
    <property type="match status" value="7"/>
</dbReference>
<dbReference type="InterPro" id="IPR003343">
    <property type="entry name" value="Big_2"/>
</dbReference>
<feature type="domain" description="BIG2" evidence="1">
    <location>
        <begin position="675"/>
        <end position="755"/>
    </location>
</feature>
<gene>
    <name evidence="2" type="ORF">P0Y55_05830</name>
</gene>
<feature type="domain" description="BIG2" evidence="1">
    <location>
        <begin position="414"/>
        <end position="495"/>
    </location>
</feature>
<feature type="domain" description="BIG2" evidence="1">
    <location>
        <begin position="237"/>
        <end position="319"/>
    </location>
</feature>
<reference evidence="2" key="1">
    <citation type="submission" date="2023-03" db="EMBL/GenBank/DDBJ databases">
        <title>Andean soil-derived lignocellulolytic bacterial consortium as a source of novel taxa and putative plastic-active enzymes.</title>
        <authorList>
            <person name="Diaz-Garcia L."/>
            <person name="Chuvochina M."/>
            <person name="Feuerriegel G."/>
            <person name="Bunk B."/>
            <person name="Sproer C."/>
            <person name="Streit W.R."/>
            <person name="Rodriguez L.M."/>
            <person name="Overmann J."/>
            <person name="Jimenez D.J."/>
        </authorList>
    </citation>
    <scope>NUCLEOTIDE SEQUENCE</scope>
    <source>
        <strain evidence="2">MAG 2441</strain>
    </source>
</reference>
<feature type="domain" description="BIG2" evidence="1">
    <location>
        <begin position="148"/>
        <end position="228"/>
    </location>
</feature>